<evidence type="ECO:0000313" key="2">
    <source>
        <dbReference type="Proteomes" id="UP000095453"/>
    </source>
</evidence>
<dbReference type="AlphaFoldDB" id="A0A173VYK5"/>
<reference evidence="1 2" key="1">
    <citation type="submission" date="2015-09" db="EMBL/GenBank/DDBJ databases">
        <authorList>
            <consortium name="Pathogen Informatics"/>
        </authorList>
    </citation>
    <scope>NUCLEOTIDE SEQUENCE [LARGE SCALE GENOMIC DNA]</scope>
    <source>
        <strain evidence="1 2">2789STDY5608887</strain>
    </source>
</reference>
<protein>
    <submittedName>
        <fullName evidence="1">Uncharacterized protein</fullName>
    </submittedName>
</protein>
<dbReference type="Proteomes" id="UP000095453">
    <property type="component" value="Unassembled WGS sequence"/>
</dbReference>
<sequence length="597" mass="68809">MGKIVIPKHSADVEEMNAVLKIHYEANDWVKSREYVEKLKTMIDPDLYPSSYPKKAQVPTYFGFLECKITSGNNITERRITNSGKKMYEAIISDDIATRQELLMDAVENVIFGKNNGGSPSSESDIDAPDLAIRCILDTGYCTSHEYAYMIWNLHDNGKKYYRSLPEILKARSAGGIVLSAGAKNYSDWKPILALIRWGFLIKADDGKQKVMIHPDVYQRYRDRLENIKIYNIDKRDKIEIPEGEENDSVDKTVFKPFAISDENAVMIKTGEVHEDIVNVEKQHIYTGDSVLFVDRSFSRLLAYHSYFINKIDKIGTKYQLSLQMEDAVNKKQESVLLTELREEAKKQSESEQQGLLLDILKYSKSMQNMKNVSDKNLDIEPVNLVFRALSELEYLYENELKYLLAETILGDLNYSDALIKIKEGRTKEICILSNREGELDYKVINSLVNGRLLVWSELNGKKILKIDSNLNNRYLEQFKRLMIYAVDIHKNDKEAEDESLPLSIKSVIINDDIMDKEIEEWNIDTSYNYQIVQGDYIIFVKPEFKGIANYIVYQVVSVNKSGSNMKIGIVKHNYINKEKESEILKDLKEAYYGECE</sequence>
<name>A0A173VYK5_9FIRM</name>
<proteinExistence type="predicted"/>
<gene>
    <name evidence="1" type="ORF">ERS852444_03544</name>
</gene>
<dbReference type="EMBL" id="CYXX01000050">
    <property type="protein sequence ID" value="CUN31038.1"/>
    <property type="molecule type" value="Genomic_DNA"/>
</dbReference>
<dbReference type="RefSeq" id="WP_055172334.1">
    <property type="nucleotide sequence ID" value="NZ_CYXX01000050.1"/>
</dbReference>
<accession>A0A173VYK5</accession>
<evidence type="ECO:0000313" key="1">
    <source>
        <dbReference type="EMBL" id="CUN31038.1"/>
    </source>
</evidence>
<organism evidence="1 2">
    <name type="scientific">Roseburia inulinivorans</name>
    <dbReference type="NCBI Taxonomy" id="360807"/>
    <lineage>
        <taxon>Bacteria</taxon>
        <taxon>Bacillati</taxon>
        <taxon>Bacillota</taxon>
        <taxon>Clostridia</taxon>
        <taxon>Lachnospirales</taxon>
        <taxon>Lachnospiraceae</taxon>
        <taxon>Roseburia</taxon>
    </lineage>
</organism>